<sequence>MTTPPPNEPKGLFTSAAADYARHRPGIPPEVVSLLADTMRDADRPALLDLGSGTGQVPAALLPAVPRIDRVDLVDPDQDMLRQAAAALEPLLRGRPAGFHPVAAEAFTPPFDDYRADLVTCARSFHWMDRSAVLKMADRVTAPAATVAIMGDGSLWTYRADWTAALKQLIQSYLGEERRAGTAGVYGGPGRRYEDNLAASTFSQVTERRFPVRRVWTPAQILGYLRSTSFARPDLFGDRHDRFEDEALELLERHSERGGLVEDAVFTVLLARRPEGKA</sequence>
<protein>
    <submittedName>
        <fullName evidence="5">Methyltransferase</fullName>
    </submittedName>
</protein>
<reference evidence="5 6" key="1">
    <citation type="submission" date="2015-07" db="EMBL/GenBank/DDBJ databases">
        <authorList>
            <person name="Noorani M."/>
        </authorList>
    </citation>
    <scope>NUCLEOTIDE SEQUENCE [LARGE SCALE GENOMIC DNA]</scope>
    <source>
        <strain evidence="5 6">NRRL B-24567</strain>
    </source>
</reference>
<dbReference type="Pfam" id="PF08241">
    <property type="entry name" value="Methyltransf_11"/>
    <property type="match status" value="1"/>
</dbReference>
<dbReference type="RefSeq" id="WP_030819594.1">
    <property type="nucleotide sequence ID" value="NZ_LGCN01000001.1"/>
</dbReference>
<dbReference type="GO" id="GO:0008757">
    <property type="term" value="F:S-adenosylmethionine-dependent methyltransferase activity"/>
    <property type="evidence" value="ECO:0007669"/>
    <property type="project" value="InterPro"/>
</dbReference>
<dbReference type="CDD" id="cd02440">
    <property type="entry name" value="AdoMet_MTases"/>
    <property type="match status" value="1"/>
</dbReference>
<dbReference type="InterPro" id="IPR051052">
    <property type="entry name" value="Diverse_substrate_MTase"/>
</dbReference>
<dbReference type="PANTHER" id="PTHR44942">
    <property type="entry name" value="METHYLTRANSF_11 DOMAIN-CONTAINING PROTEIN"/>
    <property type="match status" value="1"/>
</dbReference>
<dbReference type="EMBL" id="LGCN01000001">
    <property type="protein sequence ID" value="KOT46738.1"/>
    <property type="molecule type" value="Genomic_DNA"/>
</dbReference>
<dbReference type="Proteomes" id="UP000037773">
    <property type="component" value="Unassembled WGS sequence"/>
</dbReference>
<accession>A0A0M8QRG0</accession>
<dbReference type="SUPFAM" id="SSF53335">
    <property type="entry name" value="S-adenosyl-L-methionine-dependent methyltransferases"/>
    <property type="match status" value="1"/>
</dbReference>
<dbReference type="GO" id="GO:0032259">
    <property type="term" value="P:methylation"/>
    <property type="evidence" value="ECO:0007669"/>
    <property type="project" value="UniProtKB-KW"/>
</dbReference>
<comment type="similarity">
    <text evidence="1">Belongs to the methyltransferase superfamily.</text>
</comment>
<keyword evidence="6" id="KW-1185">Reference proteome</keyword>
<dbReference type="Gene3D" id="3.40.50.150">
    <property type="entry name" value="Vaccinia Virus protein VP39"/>
    <property type="match status" value="1"/>
</dbReference>
<name>A0A0M8QRG0_9ACTN</name>
<dbReference type="PATRIC" id="fig|36816.3.peg.114"/>
<keyword evidence="2 5" id="KW-0489">Methyltransferase</keyword>
<evidence type="ECO:0000256" key="2">
    <source>
        <dbReference type="ARBA" id="ARBA00022603"/>
    </source>
</evidence>
<comment type="caution">
    <text evidence="5">The sequence shown here is derived from an EMBL/GenBank/DDBJ whole genome shotgun (WGS) entry which is preliminary data.</text>
</comment>
<feature type="domain" description="Methyltransferase type 11" evidence="4">
    <location>
        <begin position="48"/>
        <end position="148"/>
    </location>
</feature>
<evidence type="ECO:0000259" key="4">
    <source>
        <dbReference type="Pfam" id="PF08241"/>
    </source>
</evidence>
<dbReference type="InterPro" id="IPR013216">
    <property type="entry name" value="Methyltransf_11"/>
</dbReference>
<evidence type="ECO:0000313" key="6">
    <source>
        <dbReference type="Proteomes" id="UP000037773"/>
    </source>
</evidence>
<dbReference type="AlphaFoldDB" id="A0A0M8QRG0"/>
<dbReference type="InterPro" id="IPR029063">
    <property type="entry name" value="SAM-dependent_MTases_sf"/>
</dbReference>
<evidence type="ECO:0000313" key="5">
    <source>
        <dbReference type="EMBL" id="KOT46738.1"/>
    </source>
</evidence>
<proteinExistence type="inferred from homology"/>
<gene>
    <name evidence="5" type="ORF">ADK41_00535</name>
</gene>
<organism evidence="5 6">
    <name type="scientific">Streptomyces caelestis</name>
    <dbReference type="NCBI Taxonomy" id="36816"/>
    <lineage>
        <taxon>Bacteria</taxon>
        <taxon>Bacillati</taxon>
        <taxon>Actinomycetota</taxon>
        <taxon>Actinomycetes</taxon>
        <taxon>Kitasatosporales</taxon>
        <taxon>Streptomycetaceae</taxon>
        <taxon>Streptomyces</taxon>
    </lineage>
</organism>
<dbReference type="OrthoDB" id="9797252at2"/>
<dbReference type="PANTHER" id="PTHR44942:SF4">
    <property type="entry name" value="METHYLTRANSFERASE TYPE 11 DOMAIN-CONTAINING PROTEIN"/>
    <property type="match status" value="1"/>
</dbReference>
<keyword evidence="3 5" id="KW-0808">Transferase</keyword>
<evidence type="ECO:0000256" key="1">
    <source>
        <dbReference type="ARBA" id="ARBA00008361"/>
    </source>
</evidence>
<evidence type="ECO:0000256" key="3">
    <source>
        <dbReference type="ARBA" id="ARBA00022679"/>
    </source>
</evidence>